<dbReference type="SUPFAM" id="SSF53098">
    <property type="entry name" value="Ribonuclease H-like"/>
    <property type="match status" value="1"/>
</dbReference>
<dbReference type="CDD" id="cd06133">
    <property type="entry name" value="ERI-1_3'hExo_like"/>
    <property type="match status" value="1"/>
</dbReference>
<sequence>MKYVVIDLEMNPVDREFREVKRQMKEEVIEFGAVRLDENFQQEAEFQCYVEPEYGKIKKHITNLTGIKQEMVDGKAHYAEAFQRFVDWIGEEETQIYSWSMSDIKQLKKECRFKLPDFDVKWLDSRWVDLQQVFDDRLGLHNNLALKHALGAMDHQFEGTQHTALADAINTSAILVLMQDDEKFRKTMQPVLDILQPKDDLASSIGDLCPDLLKLKNDLEE</sequence>
<dbReference type="PANTHER" id="PTHR23044">
    <property type="entry name" value="3'-5' EXONUCLEASE ERI1-RELATED"/>
    <property type="match status" value="1"/>
</dbReference>
<evidence type="ECO:0000256" key="2">
    <source>
        <dbReference type="ARBA" id="ARBA00022801"/>
    </source>
</evidence>
<name>A0A1H4A9P8_SELRU</name>
<keyword evidence="1" id="KW-0540">Nuclease</keyword>
<dbReference type="InterPro" id="IPR047201">
    <property type="entry name" value="ERI-1_3'hExo-like"/>
</dbReference>
<evidence type="ECO:0000313" key="6">
    <source>
        <dbReference type="Proteomes" id="UP000183469"/>
    </source>
</evidence>
<gene>
    <name evidence="5" type="ORF">SAMN05660648_02795</name>
</gene>
<dbReference type="EMBL" id="FNQG01000015">
    <property type="protein sequence ID" value="SEA32719.1"/>
    <property type="molecule type" value="Genomic_DNA"/>
</dbReference>
<evidence type="ECO:0000313" key="5">
    <source>
        <dbReference type="EMBL" id="SEA32719.1"/>
    </source>
</evidence>
<dbReference type="OrthoDB" id="159416at2"/>
<reference evidence="5 6" key="1">
    <citation type="submission" date="2016-10" db="EMBL/GenBank/DDBJ databases">
        <authorList>
            <person name="de Groot N.N."/>
        </authorList>
    </citation>
    <scope>NUCLEOTIDE SEQUENCE [LARGE SCALE GENOMIC DNA]</scope>
    <source>
        <strain evidence="5 6">DSM 2872</strain>
    </source>
</reference>
<dbReference type="Proteomes" id="UP000183469">
    <property type="component" value="Unassembled WGS sequence"/>
</dbReference>
<dbReference type="InterPro" id="IPR051274">
    <property type="entry name" value="3-5_Exoribonuclease"/>
</dbReference>
<evidence type="ECO:0000256" key="3">
    <source>
        <dbReference type="ARBA" id="ARBA00022839"/>
    </source>
</evidence>
<dbReference type="SMART" id="SM00479">
    <property type="entry name" value="EXOIII"/>
    <property type="match status" value="1"/>
</dbReference>
<accession>A0A1H4A9P8</accession>
<dbReference type="InterPro" id="IPR036397">
    <property type="entry name" value="RNaseH_sf"/>
</dbReference>
<dbReference type="Gene3D" id="3.30.420.10">
    <property type="entry name" value="Ribonuclease H-like superfamily/Ribonuclease H"/>
    <property type="match status" value="1"/>
</dbReference>
<dbReference type="RefSeq" id="WP_074673402.1">
    <property type="nucleotide sequence ID" value="NZ_FNQG01000015.1"/>
</dbReference>
<protein>
    <submittedName>
        <fullName evidence="5">Inhibitor of the KinA pathway to sporulation, predicted exonuclease</fullName>
    </submittedName>
</protein>
<dbReference type="AlphaFoldDB" id="A0A1H4A9P8"/>
<evidence type="ECO:0000256" key="1">
    <source>
        <dbReference type="ARBA" id="ARBA00022722"/>
    </source>
</evidence>
<keyword evidence="3 5" id="KW-0269">Exonuclease</keyword>
<dbReference type="InterPro" id="IPR012337">
    <property type="entry name" value="RNaseH-like_sf"/>
</dbReference>
<dbReference type="InterPro" id="IPR013520">
    <property type="entry name" value="Ribonucl_H"/>
</dbReference>
<evidence type="ECO:0000259" key="4">
    <source>
        <dbReference type="SMART" id="SM00479"/>
    </source>
</evidence>
<keyword evidence="2" id="KW-0378">Hydrolase</keyword>
<dbReference type="GO" id="GO:0000175">
    <property type="term" value="F:3'-5'-RNA exonuclease activity"/>
    <property type="evidence" value="ECO:0007669"/>
    <property type="project" value="InterPro"/>
</dbReference>
<feature type="domain" description="Exonuclease" evidence="4">
    <location>
        <begin position="2"/>
        <end position="184"/>
    </location>
</feature>
<organism evidence="5 6">
    <name type="scientific">Selenomonas ruminantium</name>
    <dbReference type="NCBI Taxonomy" id="971"/>
    <lineage>
        <taxon>Bacteria</taxon>
        <taxon>Bacillati</taxon>
        <taxon>Bacillota</taxon>
        <taxon>Negativicutes</taxon>
        <taxon>Selenomonadales</taxon>
        <taxon>Selenomonadaceae</taxon>
        <taxon>Selenomonas</taxon>
    </lineage>
</organism>
<dbReference type="Pfam" id="PF00929">
    <property type="entry name" value="RNase_T"/>
    <property type="match status" value="1"/>
</dbReference>
<dbReference type="PANTHER" id="PTHR23044:SF61">
    <property type="entry name" value="3'-5' EXORIBONUCLEASE 1-RELATED"/>
    <property type="match status" value="1"/>
</dbReference>
<proteinExistence type="predicted"/>
<dbReference type="GO" id="GO:0003676">
    <property type="term" value="F:nucleic acid binding"/>
    <property type="evidence" value="ECO:0007669"/>
    <property type="project" value="InterPro"/>
</dbReference>